<dbReference type="Proteomes" id="UP001605036">
    <property type="component" value="Unassembled WGS sequence"/>
</dbReference>
<evidence type="ECO:0000313" key="1">
    <source>
        <dbReference type="EMBL" id="KAL2632716.1"/>
    </source>
</evidence>
<dbReference type="AlphaFoldDB" id="A0ABD1YPK2"/>
<evidence type="ECO:0000313" key="2">
    <source>
        <dbReference type="Proteomes" id="UP001605036"/>
    </source>
</evidence>
<name>A0ABD1YPK2_9MARC</name>
<reference evidence="1 2" key="1">
    <citation type="submission" date="2024-09" db="EMBL/GenBank/DDBJ databases">
        <title>Chromosome-scale assembly of Riccia fluitans.</title>
        <authorList>
            <person name="Paukszto L."/>
            <person name="Sawicki J."/>
            <person name="Karawczyk K."/>
            <person name="Piernik-Szablinska J."/>
            <person name="Szczecinska M."/>
            <person name="Mazdziarz M."/>
        </authorList>
    </citation>
    <scope>NUCLEOTIDE SEQUENCE [LARGE SCALE GENOMIC DNA]</scope>
    <source>
        <strain evidence="1">Rf_01</strain>
        <tissue evidence="1">Aerial parts of the thallus</tissue>
    </source>
</reference>
<proteinExistence type="predicted"/>
<comment type="caution">
    <text evidence="1">The sequence shown here is derived from an EMBL/GenBank/DDBJ whole genome shotgun (WGS) entry which is preliminary data.</text>
</comment>
<gene>
    <name evidence="1" type="ORF">R1flu_004195</name>
</gene>
<dbReference type="EMBL" id="JBHFFA010000003">
    <property type="protein sequence ID" value="KAL2632716.1"/>
    <property type="molecule type" value="Genomic_DNA"/>
</dbReference>
<sequence length="139" mass="15056">MQGGSDLPRVQATQLATKGRHRVSTARAAVLSVDFRWGWTESPTRLGAWGSPGRHAFTQNSATLLIFDVGLDGTEGRERLGDYRCLKALMVVSSFSRSVLNAGTRMGELPNSKALPRELWEGTHTALFAQQTGGTQLGI</sequence>
<organism evidence="1 2">
    <name type="scientific">Riccia fluitans</name>
    <dbReference type="NCBI Taxonomy" id="41844"/>
    <lineage>
        <taxon>Eukaryota</taxon>
        <taxon>Viridiplantae</taxon>
        <taxon>Streptophyta</taxon>
        <taxon>Embryophyta</taxon>
        <taxon>Marchantiophyta</taxon>
        <taxon>Marchantiopsida</taxon>
        <taxon>Marchantiidae</taxon>
        <taxon>Marchantiales</taxon>
        <taxon>Ricciaceae</taxon>
        <taxon>Riccia</taxon>
    </lineage>
</organism>
<keyword evidence="2" id="KW-1185">Reference proteome</keyword>
<protein>
    <submittedName>
        <fullName evidence="1">Uncharacterized protein</fullName>
    </submittedName>
</protein>
<accession>A0ABD1YPK2</accession>